<proteinExistence type="predicted"/>
<reference evidence="1 2" key="2">
    <citation type="journal article" date="2022" name="Mol. Ecol. Resour.">
        <title>The genomes of chicory, endive, great burdock and yacon provide insights into Asteraceae paleo-polyploidization history and plant inulin production.</title>
        <authorList>
            <person name="Fan W."/>
            <person name="Wang S."/>
            <person name="Wang H."/>
            <person name="Wang A."/>
            <person name="Jiang F."/>
            <person name="Liu H."/>
            <person name="Zhao H."/>
            <person name="Xu D."/>
            <person name="Zhang Y."/>
        </authorList>
    </citation>
    <scope>NUCLEOTIDE SEQUENCE [LARGE SCALE GENOMIC DNA]</scope>
    <source>
        <strain evidence="2">cv. Niubang</strain>
    </source>
</reference>
<dbReference type="EMBL" id="CM042062">
    <property type="protein sequence ID" value="KAI3669114.1"/>
    <property type="molecule type" value="Genomic_DNA"/>
</dbReference>
<evidence type="ECO:0000313" key="2">
    <source>
        <dbReference type="Proteomes" id="UP001055879"/>
    </source>
</evidence>
<name>A0ACB8XMU3_ARCLA</name>
<accession>A0ACB8XMU3</accession>
<gene>
    <name evidence="1" type="ORF">L6452_40337</name>
</gene>
<evidence type="ECO:0000313" key="1">
    <source>
        <dbReference type="EMBL" id="KAI3669114.1"/>
    </source>
</evidence>
<dbReference type="Proteomes" id="UP001055879">
    <property type="component" value="Linkage Group LG16"/>
</dbReference>
<sequence>MSSGLMTKAGGGADIMNEFLNLGISKVPDKDEGSMQITCFSDVFNDISLNFQIIRLPKQIYAWIGCNSAKFGHLYAAATTRPNNLVSVSSLLGGTSDNTGSGIARRIVMKTDLPVTLACNIPKDSPMLEAEAEKKLIQKLTSLGYTKSKHQESS</sequence>
<reference evidence="2" key="1">
    <citation type="journal article" date="2022" name="Mol. Ecol. Resour.">
        <title>The genomes of chicory, endive, great burdock and yacon provide insights into Asteraceae palaeo-polyploidization history and plant inulin production.</title>
        <authorList>
            <person name="Fan W."/>
            <person name="Wang S."/>
            <person name="Wang H."/>
            <person name="Wang A."/>
            <person name="Jiang F."/>
            <person name="Liu H."/>
            <person name="Zhao H."/>
            <person name="Xu D."/>
            <person name="Zhang Y."/>
        </authorList>
    </citation>
    <scope>NUCLEOTIDE SEQUENCE [LARGE SCALE GENOMIC DNA]</scope>
    <source>
        <strain evidence="2">cv. Niubang</strain>
    </source>
</reference>
<organism evidence="1 2">
    <name type="scientific">Arctium lappa</name>
    <name type="common">Greater burdock</name>
    <name type="synonym">Lappa major</name>
    <dbReference type="NCBI Taxonomy" id="4217"/>
    <lineage>
        <taxon>Eukaryota</taxon>
        <taxon>Viridiplantae</taxon>
        <taxon>Streptophyta</taxon>
        <taxon>Embryophyta</taxon>
        <taxon>Tracheophyta</taxon>
        <taxon>Spermatophyta</taxon>
        <taxon>Magnoliopsida</taxon>
        <taxon>eudicotyledons</taxon>
        <taxon>Gunneridae</taxon>
        <taxon>Pentapetalae</taxon>
        <taxon>asterids</taxon>
        <taxon>campanulids</taxon>
        <taxon>Asterales</taxon>
        <taxon>Asteraceae</taxon>
        <taxon>Carduoideae</taxon>
        <taxon>Cardueae</taxon>
        <taxon>Arctiinae</taxon>
        <taxon>Arctium</taxon>
    </lineage>
</organism>
<comment type="caution">
    <text evidence="1">The sequence shown here is derived from an EMBL/GenBank/DDBJ whole genome shotgun (WGS) entry which is preliminary data.</text>
</comment>
<keyword evidence="2" id="KW-1185">Reference proteome</keyword>
<protein>
    <submittedName>
        <fullName evidence="1">Uncharacterized protein</fullName>
    </submittedName>
</protein>